<dbReference type="AlphaFoldDB" id="A0A919W4S3"/>
<accession>A0A919W4S3</accession>
<evidence type="ECO:0000259" key="1">
    <source>
        <dbReference type="Pfam" id="PF07811"/>
    </source>
</evidence>
<feature type="domain" description="TadE-like" evidence="1">
    <location>
        <begin position="12"/>
        <end position="53"/>
    </location>
</feature>
<proteinExistence type="predicted"/>
<dbReference type="Pfam" id="PF07811">
    <property type="entry name" value="TadE"/>
    <property type="match status" value="1"/>
</dbReference>
<protein>
    <recommendedName>
        <fullName evidence="1">TadE-like domain-containing protein</fullName>
    </recommendedName>
</protein>
<evidence type="ECO:0000313" key="3">
    <source>
        <dbReference type="Proteomes" id="UP000677082"/>
    </source>
</evidence>
<dbReference type="EMBL" id="BOQN01000029">
    <property type="protein sequence ID" value="GIM90438.1"/>
    <property type="molecule type" value="Genomic_DNA"/>
</dbReference>
<keyword evidence="3" id="KW-1185">Reference proteome</keyword>
<dbReference type="NCBIfam" id="NF041390">
    <property type="entry name" value="TadE_Rv3655c"/>
    <property type="match status" value="1"/>
</dbReference>
<organism evidence="2 3">
    <name type="scientific">Paractinoplanes toevensis</name>
    <dbReference type="NCBI Taxonomy" id="571911"/>
    <lineage>
        <taxon>Bacteria</taxon>
        <taxon>Bacillati</taxon>
        <taxon>Actinomycetota</taxon>
        <taxon>Actinomycetes</taxon>
        <taxon>Micromonosporales</taxon>
        <taxon>Micromonosporaceae</taxon>
        <taxon>Paractinoplanes</taxon>
    </lineage>
</organism>
<dbReference type="Proteomes" id="UP000677082">
    <property type="component" value="Unassembled WGS sequence"/>
</dbReference>
<dbReference type="InterPro" id="IPR049790">
    <property type="entry name" value="Rv3655c/TadE"/>
</dbReference>
<reference evidence="2 3" key="1">
    <citation type="submission" date="2021-03" db="EMBL/GenBank/DDBJ databases">
        <title>Whole genome shotgun sequence of Actinoplanes toevensis NBRC 105298.</title>
        <authorList>
            <person name="Komaki H."/>
            <person name="Tamura T."/>
        </authorList>
    </citation>
    <scope>NUCLEOTIDE SEQUENCE [LARGE SCALE GENOMIC DNA]</scope>
    <source>
        <strain evidence="2 3">NBRC 105298</strain>
    </source>
</reference>
<sequence>MIGRRRPGRDRGSFTAEFAAGLPALILLLLAGLTAVVAVTAKGQCVDAAREGALAGSRGEPAAVAAGRVAPAGADVEVDEGEETVTAVVRARVSLLGAHLPVITVTGRAVAAREPALVDGGVS</sequence>
<name>A0A919W4S3_9ACTN</name>
<dbReference type="InterPro" id="IPR012495">
    <property type="entry name" value="TadE-like_dom"/>
</dbReference>
<gene>
    <name evidence="2" type="ORF">Ato02nite_022310</name>
</gene>
<comment type="caution">
    <text evidence="2">The sequence shown here is derived from an EMBL/GenBank/DDBJ whole genome shotgun (WGS) entry which is preliminary data.</text>
</comment>
<evidence type="ECO:0000313" key="2">
    <source>
        <dbReference type="EMBL" id="GIM90438.1"/>
    </source>
</evidence>